<evidence type="ECO:0000256" key="8">
    <source>
        <dbReference type="ARBA" id="ARBA00022737"/>
    </source>
</evidence>
<dbReference type="FunFam" id="2.40.30.20:FF:000003">
    <property type="entry name" value="Riboflavin synthase, alpha subunit"/>
    <property type="match status" value="1"/>
</dbReference>
<proteinExistence type="predicted"/>
<evidence type="ECO:0000256" key="7">
    <source>
        <dbReference type="ARBA" id="ARBA00022679"/>
    </source>
</evidence>
<dbReference type="EC" id="2.5.1.9" evidence="4 9"/>
<dbReference type="GO" id="GO:0009231">
    <property type="term" value="P:riboflavin biosynthetic process"/>
    <property type="evidence" value="ECO:0007669"/>
    <property type="project" value="UniProtKB-UniPathway"/>
</dbReference>
<sequence>MFTGIVQGKAPLVAIDEKSNFRTHVVKFPAELLPGIETGASVANNGCCLTVTKIEGDEISFDLMKETLRLTNLGDLQPGDYVNLERAAKFGDEIGGHLMSGHIITVAEIAKIFTSENNHQIWFRIHDKQLMKYILHKGFIGIDGISLTIGDVVNNRFCVHLIPETLERTTLGKKRLGQRVNIEIDSQTQAIVDTVERVLAQKERERVASQQPETLMEECAINEER</sequence>
<evidence type="ECO:0000256" key="6">
    <source>
        <dbReference type="ARBA" id="ARBA00022619"/>
    </source>
</evidence>
<evidence type="ECO:0000256" key="10">
    <source>
        <dbReference type="PROSITE-ProRule" id="PRU00524"/>
    </source>
</evidence>
<dbReference type="GO" id="GO:0004746">
    <property type="term" value="F:riboflavin synthase activity"/>
    <property type="evidence" value="ECO:0007669"/>
    <property type="project" value="UniProtKB-UniRule"/>
</dbReference>
<dbReference type="UniPathway" id="UPA00275">
    <property type="reaction ID" value="UER00405"/>
</dbReference>
<dbReference type="InterPro" id="IPR001783">
    <property type="entry name" value="Lumazine-bd"/>
</dbReference>
<comment type="pathway">
    <text evidence="3">Cofactor biosynthesis; riboflavin biosynthesis; riboflavin from 2-hydroxy-3-oxobutyl phosphate and 5-amino-6-(D-ribitylamino)uracil: step 2/2.</text>
</comment>
<evidence type="ECO:0000313" key="13">
    <source>
        <dbReference type="Proteomes" id="UP000250870"/>
    </source>
</evidence>
<dbReference type="PANTHER" id="PTHR21098:SF0">
    <property type="entry name" value="RIBOFLAVIN SYNTHASE"/>
    <property type="match status" value="1"/>
</dbReference>
<gene>
    <name evidence="12" type="ORF">CKY01_08885</name>
</gene>
<dbReference type="Proteomes" id="UP000250870">
    <property type="component" value="Unassembled WGS sequence"/>
</dbReference>
<dbReference type="RefSeq" id="WP_113025440.1">
    <property type="nucleotide sequence ID" value="NZ_CAWNWQ010000009.1"/>
</dbReference>
<dbReference type="PANTHER" id="PTHR21098">
    <property type="entry name" value="RIBOFLAVIN SYNTHASE ALPHA CHAIN"/>
    <property type="match status" value="1"/>
</dbReference>
<organism evidence="12 13">
    <name type="scientific">Photorhabdus laumondii subsp. clarkei</name>
    <dbReference type="NCBI Taxonomy" id="2029685"/>
    <lineage>
        <taxon>Bacteria</taxon>
        <taxon>Pseudomonadati</taxon>
        <taxon>Pseudomonadota</taxon>
        <taxon>Gammaproteobacteria</taxon>
        <taxon>Enterobacterales</taxon>
        <taxon>Morganellaceae</taxon>
        <taxon>Photorhabdus</taxon>
    </lineage>
</organism>
<dbReference type="InterPro" id="IPR023366">
    <property type="entry name" value="ATP_synth_asu-like_sf"/>
</dbReference>
<evidence type="ECO:0000256" key="5">
    <source>
        <dbReference type="ARBA" id="ARBA00013950"/>
    </source>
</evidence>
<evidence type="ECO:0000256" key="3">
    <source>
        <dbReference type="ARBA" id="ARBA00004887"/>
    </source>
</evidence>
<dbReference type="EMBL" id="NSCI01000009">
    <property type="protein sequence ID" value="RAW91348.1"/>
    <property type="molecule type" value="Genomic_DNA"/>
</dbReference>
<feature type="domain" description="Lumazine-binding" evidence="11">
    <location>
        <begin position="98"/>
        <end position="195"/>
    </location>
</feature>
<evidence type="ECO:0000313" key="12">
    <source>
        <dbReference type="EMBL" id="RAW91348.1"/>
    </source>
</evidence>
<dbReference type="FunFam" id="2.40.30.20:FF:000005">
    <property type="entry name" value="Riboflavin synthase, alpha subunit"/>
    <property type="match status" value="1"/>
</dbReference>
<keyword evidence="8" id="KW-0677">Repeat</keyword>
<feature type="repeat" description="Lumazine-binding" evidence="10">
    <location>
        <begin position="98"/>
        <end position="195"/>
    </location>
</feature>
<dbReference type="NCBIfam" id="TIGR00187">
    <property type="entry name" value="ribE"/>
    <property type="match status" value="1"/>
</dbReference>
<dbReference type="AlphaFoldDB" id="A0A329VHG9"/>
<dbReference type="InterPro" id="IPR026017">
    <property type="entry name" value="Lumazine-bd_dom"/>
</dbReference>
<dbReference type="PROSITE" id="PS51177">
    <property type="entry name" value="LUMAZINE_BIND"/>
    <property type="match status" value="2"/>
</dbReference>
<dbReference type="PIRSF" id="PIRSF000498">
    <property type="entry name" value="Riboflavin_syn_A"/>
    <property type="match status" value="1"/>
</dbReference>
<accession>A0A329VHG9</accession>
<dbReference type="InterPro" id="IPR017938">
    <property type="entry name" value="Riboflavin_synthase-like_b-brl"/>
</dbReference>
<name>A0A329VHG9_9GAMM</name>
<comment type="catalytic activity">
    <reaction evidence="1">
        <text>2 6,7-dimethyl-8-(1-D-ribityl)lumazine + H(+) = 5-amino-6-(D-ribitylamino)uracil + riboflavin</text>
        <dbReference type="Rhea" id="RHEA:20772"/>
        <dbReference type="ChEBI" id="CHEBI:15378"/>
        <dbReference type="ChEBI" id="CHEBI:15934"/>
        <dbReference type="ChEBI" id="CHEBI:57986"/>
        <dbReference type="ChEBI" id="CHEBI:58201"/>
        <dbReference type="EC" id="2.5.1.9"/>
    </reaction>
</comment>
<comment type="caution">
    <text evidence="12">The sequence shown here is derived from an EMBL/GenBank/DDBJ whole genome shotgun (WGS) entry which is preliminary data.</text>
</comment>
<evidence type="ECO:0000256" key="2">
    <source>
        <dbReference type="ARBA" id="ARBA00002803"/>
    </source>
</evidence>
<evidence type="ECO:0000259" key="11">
    <source>
        <dbReference type="PROSITE" id="PS51177"/>
    </source>
</evidence>
<keyword evidence="6" id="KW-0686">Riboflavin biosynthesis</keyword>
<keyword evidence="7 12" id="KW-0808">Transferase</keyword>
<comment type="function">
    <text evidence="2">Catalyzes the dismutation of two molecules of 6,7-dimethyl-8-ribityllumazine, resulting in the formation of riboflavin and 5-amino-6-(D-ribitylamino)uracil.</text>
</comment>
<dbReference type="CDD" id="cd00402">
    <property type="entry name" value="Riboflavin_synthase_like"/>
    <property type="match status" value="1"/>
</dbReference>
<dbReference type="NCBIfam" id="NF009566">
    <property type="entry name" value="PRK13020.1"/>
    <property type="match status" value="1"/>
</dbReference>
<reference evidence="12 13" key="1">
    <citation type="journal article" date="2018" name="Int. J. Syst. Evol. Microbiol.">
        <title>Whole-genome-based revisit of Photorhabdus phylogeny: proposal for the elevation of most Photorhabdus subspecies to the species level and description of one novel species Photorhabdus bodei sp. nov., and one novel subspecies Photorhabdus laumondii subsp. clarkei subsp. nov.</title>
        <authorList>
            <person name="Machado R.A.R."/>
            <person name="Wuthrich D."/>
            <person name="Kuhnert P."/>
            <person name="Arce C.C.M."/>
            <person name="Thonen L."/>
            <person name="Ruiz C."/>
            <person name="Zhang X."/>
            <person name="Robert C.A.M."/>
            <person name="Karimi J."/>
            <person name="Kamali S."/>
            <person name="Ma J."/>
            <person name="Bruggmann R."/>
            <person name="Erb M."/>
        </authorList>
    </citation>
    <scope>NUCLEOTIDE SEQUENCE [LARGE SCALE GENOMIC DNA]</scope>
    <source>
        <strain evidence="12 13">BOJ-47</strain>
    </source>
</reference>
<evidence type="ECO:0000256" key="9">
    <source>
        <dbReference type="NCBIfam" id="TIGR00187"/>
    </source>
</evidence>
<dbReference type="SUPFAM" id="SSF63380">
    <property type="entry name" value="Riboflavin synthase domain-like"/>
    <property type="match status" value="2"/>
</dbReference>
<evidence type="ECO:0000256" key="1">
    <source>
        <dbReference type="ARBA" id="ARBA00000968"/>
    </source>
</evidence>
<feature type="domain" description="Lumazine-binding" evidence="11">
    <location>
        <begin position="1"/>
        <end position="97"/>
    </location>
</feature>
<dbReference type="Pfam" id="PF00677">
    <property type="entry name" value="Lum_binding"/>
    <property type="match status" value="2"/>
</dbReference>
<dbReference type="NCBIfam" id="NF006767">
    <property type="entry name" value="PRK09289.1"/>
    <property type="match status" value="1"/>
</dbReference>
<feature type="repeat" description="Lumazine-binding" evidence="10">
    <location>
        <begin position="1"/>
        <end position="97"/>
    </location>
</feature>
<dbReference type="Gene3D" id="2.40.30.20">
    <property type="match status" value="2"/>
</dbReference>
<dbReference type="GO" id="GO:0005829">
    <property type="term" value="C:cytosol"/>
    <property type="evidence" value="ECO:0007669"/>
    <property type="project" value="TreeGrafter"/>
</dbReference>
<evidence type="ECO:0000256" key="4">
    <source>
        <dbReference type="ARBA" id="ARBA00012827"/>
    </source>
</evidence>
<protein>
    <recommendedName>
        <fullName evidence="5 9">Riboflavin synthase</fullName>
        <ecNumber evidence="4 9">2.5.1.9</ecNumber>
    </recommendedName>
</protein>